<dbReference type="PANTHER" id="PTHR46390">
    <property type="entry name" value="MANNOSE-1-PHOSPHATE GUANYLYLTRANSFERASE"/>
    <property type="match status" value="1"/>
</dbReference>
<dbReference type="AlphaFoldDB" id="A0A644WJB9"/>
<dbReference type="GO" id="GO:0004475">
    <property type="term" value="F:mannose-1-phosphate guanylyltransferase (GTP) activity"/>
    <property type="evidence" value="ECO:0007669"/>
    <property type="project" value="InterPro"/>
</dbReference>
<keyword evidence="4" id="KW-0342">GTP-binding</keyword>
<dbReference type="EMBL" id="VSSQ01000999">
    <property type="protein sequence ID" value="MPM03985.1"/>
    <property type="molecule type" value="Genomic_DNA"/>
</dbReference>
<dbReference type="InterPro" id="IPR049577">
    <property type="entry name" value="GMPP_N"/>
</dbReference>
<organism evidence="7">
    <name type="scientific">bioreactor metagenome</name>
    <dbReference type="NCBI Taxonomy" id="1076179"/>
    <lineage>
        <taxon>unclassified sequences</taxon>
        <taxon>metagenomes</taxon>
        <taxon>ecological metagenomes</taxon>
    </lineage>
</organism>
<name>A0A644WJB9_9ZZZZ</name>
<sequence length="363" mass="41122">MTGKTYCVIMAGGLGTRFWPMSRTLKPKQFIDVLGMGKTLIQLTFDRLLKICPAEQILVVTNETYVDLVKQQLPAIDPRNILSEPSRRNTAPCIAYAAHRIHSCDPDAAMIVCPSDHIIFDEDAFIDHLKSARAAAQNNNWLMTLGIMPTRPDTGYGYIQFLDGSKLEGDSRIKKVKTFTEKPQLELAKEFIKSGDFLWNSGIFVWTVASIIGALGKHVPEMNTLFAKGEKIYRSVDEADFIFQTYMLCKNISIDYAVMEKADNVYVVASDFGWSDLGTWGSLYENRQRDQNGNAIVGKNVMIYDSRNCLVHMPQDKMVLLQGLNDYIVVESDNILMVVRKEDEQNIRQYVNDVMIEKGEQFT</sequence>
<dbReference type="CDD" id="cd02509">
    <property type="entry name" value="GDP-M1P_Guanylyltransferase"/>
    <property type="match status" value="1"/>
</dbReference>
<keyword evidence="2" id="KW-0548">Nucleotidyltransferase</keyword>
<keyword evidence="3" id="KW-0547">Nucleotide-binding</keyword>
<dbReference type="Pfam" id="PF22640">
    <property type="entry name" value="ManC_GMP_beta-helix"/>
    <property type="match status" value="1"/>
</dbReference>
<proteinExistence type="predicted"/>
<feature type="domain" description="Nucleotidyl transferase" evidence="5">
    <location>
        <begin position="8"/>
        <end position="290"/>
    </location>
</feature>
<evidence type="ECO:0000256" key="3">
    <source>
        <dbReference type="ARBA" id="ARBA00022741"/>
    </source>
</evidence>
<dbReference type="InterPro" id="IPR051161">
    <property type="entry name" value="Mannose-6P_isomerase_type2"/>
</dbReference>
<dbReference type="InterPro" id="IPR054566">
    <property type="entry name" value="ManC/GMP-like_b-helix"/>
</dbReference>
<accession>A0A644WJB9</accession>
<dbReference type="FunFam" id="3.90.550.10:FF:000046">
    <property type="entry name" value="Mannose-1-phosphate guanylyltransferase (GDP)"/>
    <property type="match status" value="1"/>
</dbReference>
<keyword evidence="1" id="KW-0808">Transferase</keyword>
<reference evidence="7" key="1">
    <citation type="submission" date="2019-08" db="EMBL/GenBank/DDBJ databases">
        <authorList>
            <person name="Kucharzyk K."/>
            <person name="Murdoch R.W."/>
            <person name="Higgins S."/>
            <person name="Loffler F."/>
        </authorList>
    </citation>
    <scope>NUCLEOTIDE SEQUENCE</scope>
</reference>
<dbReference type="PANTHER" id="PTHR46390:SF1">
    <property type="entry name" value="MANNOSE-1-PHOSPHATE GUANYLYLTRANSFERASE"/>
    <property type="match status" value="1"/>
</dbReference>
<dbReference type="Pfam" id="PF00483">
    <property type="entry name" value="NTP_transferase"/>
    <property type="match status" value="1"/>
</dbReference>
<dbReference type="SUPFAM" id="SSF159283">
    <property type="entry name" value="Guanosine diphospho-D-mannose pyrophosphorylase/mannose-6-phosphate isomerase linker domain"/>
    <property type="match status" value="1"/>
</dbReference>
<evidence type="ECO:0000313" key="7">
    <source>
        <dbReference type="EMBL" id="MPM03985.1"/>
    </source>
</evidence>
<dbReference type="Gene3D" id="3.90.550.10">
    <property type="entry name" value="Spore Coat Polysaccharide Biosynthesis Protein SpsA, Chain A"/>
    <property type="match status" value="1"/>
</dbReference>
<evidence type="ECO:0000256" key="1">
    <source>
        <dbReference type="ARBA" id="ARBA00022679"/>
    </source>
</evidence>
<evidence type="ECO:0000256" key="2">
    <source>
        <dbReference type="ARBA" id="ARBA00022695"/>
    </source>
</evidence>
<dbReference type="SUPFAM" id="SSF53448">
    <property type="entry name" value="Nucleotide-diphospho-sugar transferases"/>
    <property type="match status" value="1"/>
</dbReference>
<evidence type="ECO:0000259" key="5">
    <source>
        <dbReference type="Pfam" id="PF00483"/>
    </source>
</evidence>
<dbReference type="InterPro" id="IPR005835">
    <property type="entry name" value="NTP_transferase_dom"/>
</dbReference>
<evidence type="ECO:0000256" key="4">
    <source>
        <dbReference type="ARBA" id="ARBA00023134"/>
    </source>
</evidence>
<dbReference type="InterPro" id="IPR029044">
    <property type="entry name" value="Nucleotide-diphossugar_trans"/>
</dbReference>
<protein>
    <submittedName>
        <fullName evidence="7">Alginate biosynthesis protein AlgA</fullName>
    </submittedName>
</protein>
<dbReference type="GO" id="GO:0005525">
    <property type="term" value="F:GTP binding"/>
    <property type="evidence" value="ECO:0007669"/>
    <property type="project" value="UniProtKB-KW"/>
</dbReference>
<comment type="caution">
    <text evidence="7">The sequence shown here is derived from an EMBL/GenBank/DDBJ whole genome shotgun (WGS) entry which is preliminary data.</text>
</comment>
<evidence type="ECO:0000259" key="6">
    <source>
        <dbReference type="Pfam" id="PF22640"/>
    </source>
</evidence>
<gene>
    <name evidence="7" type="primary">algA_11</name>
    <name evidence="7" type="ORF">SDC9_50252</name>
</gene>
<feature type="domain" description="MannoseP isomerase/GMP-like beta-helix" evidence="6">
    <location>
        <begin position="300"/>
        <end position="352"/>
    </location>
</feature>
<dbReference type="GO" id="GO:0009298">
    <property type="term" value="P:GDP-mannose biosynthetic process"/>
    <property type="evidence" value="ECO:0007669"/>
    <property type="project" value="TreeGrafter"/>
</dbReference>